<sequence>MLPTMPSLVRVWLKVGHNIQAPLPESSDPEPPCTKIHPWYLNLGLKFPLFALLKEILVSYNVALYNVTPPPSISSHALNNIMDGMEQTLGSRNFACCAPCGRVPRSEKKKNELFEDAVKKSGKDMTVKKKSASEMSFSTPQEKIYEMDQAPTSFKLKLLKDHCNSWDSYYKITEIKTANFPIPLSLSDEIVELEAFEGTGFSVDYEEKPEVNSPSNSKAASKDLFVVNKGSLVISVMLEDVSPQGDRNSLPRYRATRFLVFRHLISSIDAIIVKGRFLCRVPIFFFINEFVTVGFSFDSSSGT</sequence>
<gene>
    <name evidence="1" type="ORF">C1H46_005969</name>
</gene>
<dbReference type="Proteomes" id="UP000315295">
    <property type="component" value="Unassembled WGS sequence"/>
</dbReference>
<organism evidence="1 2">
    <name type="scientific">Malus baccata</name>
    <name type="common">Siberian crab apple</name>
    <name type="synonym">Pyrus baccata</name>
    <dbReference type="NCBI Taxonomy" id="106549"/>
    <lineage>
        <taxon>Eukaryota</taxon>
        <taxon>Viridiplantae</taxon>
        <taxon>Streptophyta</taxon>
        <taxon>Embryophyta</taxon>
        <taxon>Tracheophyta</taxon>
        <taxon>Spermatophyta</taxon>
        <taxon>Magnoliopsida</taxon>
        <taxon>eudicotyledons</taxon>
        <taxon>Gunneridae</taxon>
        <taxon>Pentapetalae</taxon>
        <taxon>rosids</taxon>
        <taxon>fabids</taxon>
        <taxon>Rosales</taxon>
        <taxon>Rosaceae</taxon>
        <taxon>Amygdaloideae</taxon>
        <taxon>Maleae</taxon>
        <taxon>Malus</taxon>
    </lineage>
</organism>
<evidence type="ECO:0000313" key="1">
    <source>
        <dbReference type="EMBL" id="TQE08494.1"/>
    </source>
</evidence>
<accession>A0A540NBU2</accession>
<dbReference type="AlphaFoldDB" id="A0A540NBU2"/>
<evidence type="ECO:0000313" key="2">
    <source>
        <dbReference type="Proteomes" id="UP000315295"/>
    </source>
</evidence>
<protein>
    <submittedName>
        <fullName evidence="1">Uncharacterized protein</fullName>
    </submittedName>
</protein>
<comment type="caution">
    <text evidence="1">The sequence shown here is derived from an EMBL/GenBank/DDBJ whole genome shotgun (WGS) entry which is preliminary data.</text>
</comment>
<reference evidence="1 2" key="1">
    <citation type="journal article" date="2019" name="G3 (Bethesda)">
        <title>Sequencing of a Wild Apple (Malus baccata) Genome Unravels the Differences Between Cultivated and Wild Apple Species Regarding Disease Resistance and Cold Tolerance.</title>
        <authorList>
            <person name="Chen X."/>
        </authorList>
    </citation>
    <scope>NUCLEOTIDE SEQUENCE [LARGE SCALE GENOMIC DNA]</scope>
    <source>
        <strain evidence="2">cv. Shandingzi</strain>
        <tissue evidence="1">Leaves</tissue>
    </source>
</reference>
<proteinExistence type="predicted"/>
<keyword evidence="2" id="KW-1185">Reference proteome</keyword>
<name>A0A540NBU2_MALBA</name>
<dbReference type="EMBL" id="VIEB01000071">
    <property type="protein sequence ID" value="TQE08494.1"/>
    <property type="molecule type" value="Genomic_DNA"/>
</dbReference>